<name>A0ACD3SR39_9BURK</name>
<dbReference type="Proteomes" id="UP000004277">
    <property type="component" value="Unassembled WGS sequence"/>
</dbReference>
<accession>A0ACD3SR39</accession>
<organism evidence="1 2">
    <name type="scientific">Imbroritus primus</name>
    <dbReference type="NCBI Taxonomy" id="3058603"/>
    <lineage>
        <taxon>Bacteria</taxon>
        <taxon>Pseudomonadati</taxon>
        <taxon>Pseudomonadota</taxon>
        <taxon>Betaproteobacteria</taxon>
        <taxon>Burkholderiales</taxon>
        <taxon>Burkholderiaceae</taxon>
        <taxon>Imbroritus</taxon>
    </lineage>
</organism>
<reference evidence="1" key="1">
    <citation type="submission" date="2019-05" db="EMBL/GenBank/DDBJ databases">
        <title>Revised genome assembly of Burkholderiaceae (previously Ralstonia) sp. PBA.</title>
        <authorList>
            <person name="Gan H.M."/>
        </authorList>
    </citation>
    <scope>NUCLEOTIDE SEQUENCE</scope>
    <source>
        <strain evidence="1">PBA</strain>
    </source>
</reference>
<proteinExistence type="predicted"/>
<sequence length="252" mass="26849">MLEFIETLHWGAIFQIILIDILLGGDNAVVIALACRNLPAQQRMKGILWGTAGAILLRVLLIAFALALLDIPYLKVAGGILLIWVGIKLLVQDDDDHGNIAGGASILSAVKTIIVADFAMSLDNVIAIAGAAQNADAAHQLYYVIFGLCVSVPIIIWGSTLVLKLIDRFPIVIMLGAGLLGWIAGGMLVTDVSVAEHFGSPSPMLKLIVESTTAVLVMAVGKWLAVRKRRTVEARGALAAIQAASHKHPERR</sequence>
<dbReference type="EMBL" id="AKCV02000015">
    <property type="protein sequence ID" value="TMS58548.1"/>
    <property type="molecule type" value="Genomic_DNA"/>
</dbReference>
<evidence type="ECO:0000313" key="2">
    <source>
        <dbReference type="Proteomes" id="UP000004277"/>
    </source>
</evidence>
<keyword evidence="2" id="KW-1185">Reference proteome</keyword>
<evidence type="ECO:0000313" key="1">
    <source>
        <dbReference type="EMBL" id="TMS58548.1"/>
    </source>
</evidence>
<comment type="caution">
    <text evidence="1">The sequence shown here is derived from an EMBL/GenBank/DDBJ whole genome shotgun (WGS) entry which is preliminary data.</text>
</comment>
<gene>
    <name evidence="1" type="ORF">MW7_007435</name>
</gene>
<protein>
    <submittedName>
        <fullName evidence="1">TerC family protein</fullName>
    </submittedName>
</protein>